<organism evidence="3 4">
    <name type="scientific">Croceimicrobium hydrocarbonivorans</name>
    <dbReference type="NCBI Taxonomy" id="2761580"/>
    <lineage>
        <taxon>Bacteria</taxon>
        <taxon>Pseudomonadati</taxon>
        <taxon>Bacteroidota</taxon>
        <taxon>Flavobacteriia</taxon>
        <taxon>Flavobacteriales</taxon>
        <taxon>Owenweeksiaceae</taxon>
        <taxon>Croceimicrobium</taxon>
    </lineage>
</organism>
<reference evidence="3 4" key="1">
    <citation type="submission" date="2020-08" db="EMBL/GenBank/DDBJ databases">
        <title>Croceimicrobium hydrocarbonivorans gen. nov., sp. nov., a novel marine bacterium isolated from a bacterial consortium that degrades polyethylene terephthalate.</title>
        <authorList>
            <person name="Liu R."/>
        </authorList>
    </citation>
    <scope>NUCLEOTIDE SEQUENCE [LARGE SCALE GENOMIC DNA]</scope>
    <source>
        <strain evidence="3 4">A20-9</strain>
    </source>
</reference>
<dbReference type="Pfam" id="PF04909">
    <property type="entry name" value="Amidohydro_2"/>
    <property type="match status" value="1"/>
</dbReference>
<dbReference type="KEGG" id="chyd:H4K34_17605"/>
<evidence type="ECO:0000256" key="1">
    <source>
        <dbReference type="ARBA" id="ARBA00023239"/>
    </source>
</evidence>
<dbReference type="PANTHER" id="PTHR21240">
    <property type="entry name" value="2-AMINO-3-CARBOXYLMUCONATE-6-SEMIALDEHYDE DECARBOXYLASE"/>
    <property type="match status" value="1"/>
</dbReference>
<dbReference type="GO" id="GO:0016787">
    <property type="term" value="F:hydrolase activity"/>
    <property type="evidence" value="ECO:0007669"/>
    <property type="project" value="UniProtKB-KW"/>
</dbReference>
<keyword evidence="4" id="KW-1185">Reference proteome</keyword>
<dbReference type="InterPro" id="IPR032466">
    <property type="entry name" value="Metal_Hydrolase"/>
</dbReference>
<protein>
    <submittedName>
        <fullName evidence="3">Amidohydrolase family protein</fullName>
    </submittedName>
</protein>
<dbReference type="SUPFAM" id="SSF51556">
    <property type="entry name" value="Metallo-dependent hydrolases"/>
    <property type="match status" value="1"/>
</dbReference>
<keyword evidence="1" id="KW-0456">Lyase</keyword>
<feature type="domain" description="Amidohydrolase-related" evidence="2">
    <location>
        <begin position="166"/>
        <end position="412"/>
    </location>
</feature>
<dbReference type="InterPro" id="IPR006680">
    <property type="entry name" value="Amidohydro-rel"/>
</dbReference>
<dbReference type="AlphaFoldDB" id="A0A7H0VEL6"/>
<dbReference type="RefSeq" id="WP_210758699.1">
    <property type="nucleotide sequence ID" value="NZ_CP060139.1"/>
</dbReference>
<keyword evidence="3" id="KW-0378">Hydrolase</keyword>
<dbReference type="Proteomes" id="UP000516305">
    <property type="component" value="Chromosome"/>
</dbReference>
<dbReference type="GO" id="GO:0016831">
    <property type="term" value="F:carboxy-lyase activity"/>
    <property type="evidence" value="ECO:0007669"/>
    <property type="project" value="InterPro"/>
</dbReference>
<evidence type="ECO:0000259" key="2">
    <source>
        <dbReference type="Pfam" id="PF04909"/>
    </source>
</evidence>
<dbReference type="Gene3D" id="3.20.20.140">
    <property type="entry name" value="Metal-dependent hydrolases"/>
    <property type="match status" value="1"/>
</dbReference>
<evidence type="ECO:0000313" key="3">
    <source>
        <dbReference type="EMBL" id="QNR24164.1"/>
    </source>
</evidence>
<evidence type="ECO:0000313" key="4">
    <source>
        <dbReference type="Proteomes" id="UP000516305"/>
    </source>
</evidence>
<accession>A0A7H0VEL6</accession>
<sequence>MARAPFTNIHIHVFNTECAPENFLRIIKSNLLRKHPKTFKILIDKRITRGLIRQLAKWGTKKKGEDYSRIDKYISFLEVGTTNRQLDIYRDALLVAQKYDPQCRLIGLSLDMDYLDDKGRPPKNFNTQLKELKQIKKYYPDQFFPFVCVDPRGHAGQLMVNWMKKFFENGMRSPETGMVRPYFAGIKMYPALGFFPFDPRLDEMYAYAEKEGIPIMTHCTRVGTQYIGPSIESLIPHEVDMIQPENSASPEFIKAKSEIHARIERYYSQNPSWIKNNDYGDNDLACDLFGHPQNYIPVMLKYPKLKICLAHMGGDDQIVLMNPEKPNENEIINVDGYNWASLVKELMLTFPNLYTDISYTLAKLDKETVRNEIRNWLQSADQEGKSLSERVLFGTDFYMTEREARESELYQKAQNHLSEWMTVMSRDNCERYLFSV</sequence>
<dbReference type="EMBL" id="CP060139">
    <property type="protein sequence ID" value="QNR24164.1"/>
    <property type="molecule type" value="Genomic_DNA"/>
</dbReference>
<proteinExistence type="predicted"/>
<dbReference type="InterPro" id="IPR032465">
    <property type="entry name" value="ACMSD"/>
</dbReference>
<gene>
    <name evidence="3" type="ORF">H4K34_17605</name>
</gene>
<name>A0A7H0VEL6_9FLAO</name>